<sequence>MAKGRVSRTGLEASNTPLTARRGLWTYVCRPGRPFECSHGCLDLRTGQPAAE</sequence>
<evidence type="ECO:0000313" key="2">
    <source>
        <dbReference type="Proteomes" id="UP001239795"/>
    </source>
</evidence>
<accession>A0AAI9XX95</accession>
<reference evidence="1 2" key="1">
    <citation type="submission" date="2016-10" db="EMBL/GenBank/DDBJ databases">
        <title>The genome sequence of Colletotrichum fioriniae PJ7.</title>
        <authorList>
            <person name="Baroncelli R."/>
        </authorList>
    </citation>
    <scope>NUCLEOTIDE SEQUENCE [LARGE SCALE GENOMIC DNA]</scope>
    <source>
        <strain evidence="1">Col 31</strain>
    </source>
</reference>
<protein>
    <submittedName>
        <fullName evidence="1">Uncharacterized protein</fullName>
    </submittedName>
</protein>
<evidence type="ECO:0000313" key="1">
    <source>
        <dbReference type="EMBL" id="KAK1463450.1"/>
    </source>
</evidence>
<gene>
    <name evidence="1" type="ORF">CMEL01_13519</name>
</gene>
<organism evidence="1 2">
    <name type="scientific">Colletotrichum melonis</name>
    <dbReference type="NCBI Taxonomy" id="1209925"/>
    <lineage>
        <taxon>Eukaryota</taxon>
        <taxon>Fungi</taxon>
        <taxon>Dikarya</taxon>
        <taxon>Ascomycota</taxon>
        <taxon>Pezizomycotina</taxon>
        <taxon>Sordariomycetes</taxon>
        <taxon>Hypocreomycetidae</taxon>
        <taxon>Glomerellales</taxon>
        <taxon>Glomerellaceae</taxon>
        <taxon>Colletotrichum</taxon>
        <taxon>Colletotrichum acutatum species complex</taxon>
    </lineage>
</organism>
<proteinExistence type="predicted"/>
<dbReference type="AlphaFoldDB" id="A0AAI9XX95"/>
<dbReference type="EMBL" id="MLGG01000007">
    <property type="protein sequence ID" value="KAK1463450.1"/>
    <property type="molecule type" value="Genomic_DNA"/>
</dbReference>
<dbReference type="Proteomes" id="UP001239795">
    <property type="component" value="Unassembled WGS sequence"/>
</dbReference>
<keyword evidence="2" id="KW-1185">Reference proteome</keyword>
<comment type="caution">
    <text evidence="1">The sequence shown here is derived from an EMBL/GenBank/DDBJ whole genome shotgun (WGS) entry which is preliminary data.</text>
</comment>
<name>A0AAI9XX95_9PEZI</name>